<keyword evidence="2" id="KW-1185">Reference proteome</keyword>
<sequence length="101" mass="11706">MQRERRTPSHSPLLHVESSPSKYSINVQLPKDIKHEMVTISVLKGDKLKVIADAWHMEKDCHYERVIDFPSQDTDMTGVHAKFDSNGLLAIDVRRRPRYHA</sequence>
<dbReference type="OrthoDB" id="3253535at2759"/>
<evidence type="ECO:0000313" key="2">
    <source>
        <dbReference type="Proteomes" id="UP000799118"/>
    </source>
</evidence>
<gene>
    <name evidence="1" type="ORF">BT96DRAFT_837338</name>
</gene>
<evidence type="ECO:0008006" key="3">
    <source>
        <dbReference type="Google" id="ProtNLM"/>
    </source>
</evidence>
<dbReference type="SUPFAM" id="SSF49764">
    <property type="entry name" value="HSP20-like chaperones"/>
    <property type="match status" value="1"/>
</dbReference>
<dbReference type="InterPro" id="IPR008978">
    <property type="entry name" value="HSP20-like_chaperone"/>
</dbReference>
<name>A0A6A4GQI2_9AGAR</name>
<accession>A0A6A4GQI2</accession>
<dbReference type="EMBL" id="ML769786">
    <property type="protein sequence ID" value="KAE9387686.1"/>
    <property type="molecule type" value="Genomic_DNA"/>
</dbReference>
<dbReference type="AlphaFoldDB" id="A0A6A4GQI2"/>
<protein>
    <recommendedName>
        <fullName evidence="3">SHSP domain-containing protein</fullName>
    </recommendedName>
</protein>
<evidence type="ECO:0000313" key="1">
    <source>
        <dbReference type="EMBL" id="KAE9387686.1"/>
    </source>
</evidence>
<organism evidence="1 2">
    <name type="scientific">Gymnopus androsaceus JB14</name>
    <dbReference type="NCBI Taxonomy" id="1447944"/>
    <lineage>
        <taxon>Eukaryota</taxon>
        <taxon>Fungi</taxon>
        <taxon>Dikarya</taxon>
        <taxon>Basidiomycota</taxon>
        <taxon>Agaricomycotina</taxon>
        <taxon>Agaricomycetes</taxon>
        <taxon>Agaricomycetidae</taxon>
        <taxon>Agaricales</taxon>
        <taxon>Marasmiineae</taxon>
        <taxon>Omphalotaceae</taxon>
        <taxon>Gymnopus</taxon>
    </lineage>
</organism>
<dbReference type="Gene3D" id="2.60.40.790">
    <property type="match status" value="1"/>
</dbReference>
<dbReference type="Proteomes" id="UP000799118">
    <property type="component" value="Unassembled WGS sequence"/>
</dbReference>
<reference evidence="1" key="1">
    <citation type="journal article" date="2019" name="Environ. Microbiol.">
        <title>Fungal ecological strategies reflected in gene transcription - a case study of two litter decomposers.</title>
        <authorList>
            <person name="Barbi F."/>
            <person name="Kohler A."/>
            <person name="Barry K."/>
            <person name="Baskaran P."/>
            <person name="Daum C."/>
            <person name="Fauchery L."/>
            <person name="Ihrmark K."/>
            <person name="Kuo A."/>
            <person name="LaButti K."/>
            <person name="Lipzen A."/>
            <person name="Morin E."/>
            <person name="Grigoriev I.V."/>
            <person name="Henrissat B."/>
            <person name="Lindahl B."/>
            <person name="Martin F."/>
        </authorList>
    </citation>
    <scope>NUCLEOTIDE SEQUENCE</scope>
    <source>
        <strain evidence="1">JB14</strain>
    </source>
</reference>
<proteinExistence type="predicted"/>